<sequence>MHKLRNNSHRIFWALGIALIITQVFLTTNGDNSELEFHVKASYYSIPYTRVYGVLGAWFILCGYGYWMLHLFKATSIGWMFFTHVVLSLGFIACFAFLDFEPDVGNLTKLSTIQKLLFFVLILFLVGQLVFLVNTLIAMIRIKRR</sequence>
<proteinExistence type="predicted"/>
<dbReference type="EMBL" id="VRUR01000001">
    <property type="protein sequence ID" value="TXN38142.1"/>
    <property type="molecule type" value="Genomic_DNA"/>
</dbReference>
<feature type="transmembrane region" description="Helical" evidence="1">
    <location>
        <begin position="118"/>
        <end position="140"/>
    </location>
</feature>
<feature type="transmembrane region" description="Helical" evidence="1">
    <location>
        <begin position="12"/>
        <end position="30"/>
    </location>
</feature>
<evidence type="ECO:0000313" key="2">
    <source>
        <dbReference type="EMBL" id="TXN38142.1"/>
    </source>
</evidence>
<organism evidence="2 3">
    <name type="scientific">Flagellimonas hymeniacidonis</name>
    <dbReference type="NCBI Taxonomy" id="2603628"/>
    <lineage>
        <taxon>Bacteria</taxon>
        <taxon>Pseudomonadati</taxon>
        <taxon>Bacteroidota</taxon>
        <taxon>Flavobacteriia</taxon>
        <taxon>Flavobacteriales</taxon>
        <taxon>Flavobacteriaceae</taxon>
        <taxon>Flagellimonas</taxon>
    </lineage>
</organism>
<protein>
    <submittedName>
        <fullName evidence="2">Uncharacterized protein</fullName>
    </submittedName>
</protein>
<feature type="transmembrane region" description="Helical" evidence="1">
    <location>
        <begin position="50"/>
        <end position="67"/>
    </location>
</feature>
<reference evidence="2 3" key="1">
    <citation type="submission" date="2019-08" db="EMBL/GenBank/DDBJ databases">
        <title>Professor.</title>
        <authorList>
            <person name="Park J.S."/>
        </authorList>
    </citation>
    <scope>NUCLEOTIDE SEQUENCE [LARGE SCALE GENOMIC DNA]</scope>
    <source>
        <strain evidence="2 3">176CP5-101</strain>
    </source>
</reference>
<name>A0A5C8V8S3_9FLAO</name>
<keyword evidence="1" id="KW-0472">Membrane</keyword>
<keyword evidence="3" id="KW-1185">Reference proteome</keyword>
<feature type="transmembrane region" description="Helical" evidence="1">
    <location>
        <begin position="79"/>
        <end position="98"/>
    </location>
</feature>
<evidence type="ECO:0000313" key="3">
    <source>
        <dbReference type="Proteomes" id="UP000321456"/>
    </source>
</evidence>
<accession>A0A5C8V8S3</accession>
<dbReference type="Proteomes" id="UP000321456">
    <property type="component" value="Unassembled WGS sequence"/>
</dbReference>
<gene>
    <name evidence="2" type="ORF">FVB32_07565</name>
</gene>
<keyword evidence="1" id="KW-1133">Transmembrane helix</keyword>
<evidence type="ECO:0000256" key="1">
    <source>
        <dbReference type="SAM" id="Phobius"/>
    </source>
</evidence>
<dbReference type="RefSeq" id="WP_147742754.1">
    <property type="nucleotide sequence ID" value="NZ_VRUR01000001.1"/>
</dbReference>
<dbReference type="AlphaFoldDB" id="A0A5C8V8S3"/>
<comment type="caution">
    <text evidence="2">The sequence shown here is derived from an EMBL/GenBank/DDBJ whole genome shotgun (WGS) entry which is preliminary data.</text>
</comment>
<keyword evidence="1" id="KW-0812">Transmembrane</keyword>